<keyword evidence="2" id="KW-1185">Reference proteome</keyword>
<reference evidence="1 2" key="1">
    <citation type="submission" date="2021-06" db="EMBL/GenBank/DDBJ databases">
        <title>Caerostris darwini draft genome.</title>
        <authorList>
            <person name="Kono N."/>
            <person name="Arakawa K."/>
        </authorList>
    </citation>
    <scope>NUCLEOTIDE SEQUENCE [LARGE SCALE GENOMIC DNA]</scope>
</reference>
<protein>
    <submittedName>
        <fullName evidence="1">Uncharacterized protein</fullName>
    </submittedName>
</protein>
<gene>
    <name evidence="1" type="ORF">CDAR_15781</name>
</gene>
<organism evidence="1 2">
    <name type="scientific">Caerostris darwini</name>
    <dbReference type="NCBI Taxonomy" id="1538125"/>
    <lineage>
        <taxon>Eukaryota</taxon>
        <taxon>Metazoa</taxon>
        <taxon>Ecdysozoa</taxon>
        <taxon>Arthropoda</taxon>
        <taxon>Chelicerata</taxon>
        <taxon>Arachnida</taxon>
        <taxon>Araneae</taxon>
        <taxon>Araneomorphae</taxon>
        <taxon>Entelegynae</taxon>
        <taxon>Araneoidea</taxon>
        <taxon>Araneidae</taxon>
        <taxon>Caerostris</taxon>
    </lineage>
</organism>
<evidence type="ECO:0000313" key="1">
    <source>
        <dbReference type="EMBL" id="GIX80576.1"/>
    </source>
</evidence>
<dbReference type="Proteomes" id="UP001054837">
    <property type="component" value="Unassembled WGS sequence"/>
</dbReference>
<evidence type="ECO:0000313" key="2">
    <source>
        <dbReference type="Proteomes" id="UP001054837"/>
    </source>
</evidence>
<sequence length="102" mass="11667">MYFCSIFLPTWTRKKVIGPEKSPGSVPPLRLFVEYFYTPWVSPLFQSLLIKDGGSGKRCEFLTRGLGNGRGWTKTSEKWELGEFNIHLFQTWLCLMATGVAD</sequence>
<accession>A0AAV4NA53</accession>
<dbReference type="EMBL" id="BPLQ01001306">
    <property type="protein sequence ID" value="GIX80576.1"/>
    <property type="molecule type" value="Genomic_DNA"/>
</dbReference>
<proteinExistence type="predicted"/>
<dbReference type="AlphaFoldDB" id="A0AAV4NA53"/>
<comment type="caution">
    <text evidence="1">The sequence shown here is derived from an EMBL/GenBank/DDBJ whole genome shotgun (WGS) entry which is preliminary data.</text>
</comment>
<name>A0AAV4NA53_9ARAC</name>